<evidence type="ECO:0000256" key="1">
    <source>
        <dbReference type="ARBA" id="ARBA00007378"/>
    </source>
</evidence>
<gene>
    <name evidence="2" type="ORF">SAMN04489714_1789</name>
</gene>
<keyword evidence="3" id="KW-1185">Reference proteome</keyword>
<dbReference type="NCBIfam" id="TIGR03561">
    <property type="entry name" value="organ_hyd_perox"/>
    <property type="match status" value="1"/>
</dbReference>
<dbReference type="PANTHER" id="PTHR33797">
    <property type="entry name" value="ORGANIC HYDROPEROXIDE RESISTANCE PROTEIN-LIKE"/>
    <property type="match status" value="1"/>
</dbReference>
<accession>A0ABY0VAL6</accession>
<evidence type="ECO:0000313" key="3">
    <source>
        <dbReference type="Proteomes" id="UP000198976"/>
    </source>
</evidence>
<dbReference type="InterPro" id="IPR015946">
    <property type="entry name" value="KH_dom-like_a/b"/>
</dbReference>
<dbReference type="Gene3D" id="2.20.25.10">
    <property type="match status" value="1"/>
</dbReference>
<dbReference type="Gene3D" id="3.30.300.20">
    <property type="match status" value="1"/>
</dbReference>
<dbReference type="Proteomes" id="UP000198976">
    <property type="component" value="Chromosome I"/>
</dbReference>
<dbReference type="PANTHER" id="PTHR33797:SF2">
    <property type="entry name" value="ORGANIC HYDROPEROXIDE RESISTANCE PROTEIN-LIKE"/>
    <property type="match status" value="1"/>
</dbReference>
<organism evidence="2 3">
    <name type="scientific">Schaalia radingae</name>
    <dbReference type="NCBI Taxonomy" id="131110"/>
    <lineage>
        <taxon>Bacteria</taxon>
        <taxon>Bacillati</taxon>
        <taxon>Actinomycetota</taxon>
        <taxon>Actinomycetes</taxon>
        <taxon>Actinomycetales</taxon>
        <taxon>Actinomycetaceae</taxon>
        <taxon>Schaalia</taxon>
    </lineage>
</organism>
<proteinExistence type="inferred from homology"/>
<dbReference type="Pfam" id="PF02566">
    <property type="entry name" value="OsmC"/>
    <property type="match status" value="1"/>
</dbReference>
<reference evidence="2 3" key="1">
    <citation type="submission" date="2016-10" db="EMBL/GenBank/DDBJ databases">
        <authorList>
            <person name="Varghese N."/>
            <person name="Submissions S."/>
        </authorList>
    </citation>
    <scope>NUCLEOTIDE SEQUENCE [LARGE SCALE GENOMIC DNA]</scope>
    <source>
        <strain evidence="2 3">DSM 9169</strain>
    </source>
</reference>
<comment type="similarity">
    <text evidence="1">Belongs to the OsmC/Ohr family.</text>
</comment>
<evidence type="ECO:0000313" key="2">
    <source>
        <dbReference type="EMBL" id="SDU03959.1"/>
    </source>
</evidence>
<protein>
    <submittedName>
        <fullName evidence="2">Peroxiredoxin, Ohr subfamily</fullName>
    </submittedName>
</protein>
<dbReference type="SUPFAM" id="SSF82784">
    <property type="entry name" value="OsmC-like"/>
    <property type="match status" value="1"/>
</dbReference>
<dbReference type="RefSeq" id="WP_070727960.1">
    <property type="nucleotide sequence ID" value="NZ_LT629792.1"/>
</dbReference>
<dbReference type="EMBL" id="LT629792">
    <property type="protein sequence ID" value="SDU03959.1"/>
    <property type="molecule type" value="Genomic_DNA"/>
</dbReference>
<name>A0ABY0VAL6_9ACTO</name>
<sequence>MAHTPQKIVYRVEADCTGGRDGAVTIPTLDFQADLRTPEKMGGPGGGLNPEALFAAGYGACFQSALALAGKELGVDTSDSLVTCSVGIGPEGESFALSVMINVEIPGLDDETVKRVATRTHQLCPYSKAIADNVPVQITTGQKSK</sequence>
<dbReference type="InterPro" id="IPR019953">
    <property type="entry name" value="OHR"/>
</dbReference>
<dbReference type="InterPro" id="IPR003718">
    <property type="entry name" value="OsmC/Ohr_fam"/>
</dbReference>
<dbReference type="InterPro" id="IPR036102">
    <property type="entry name" value="OsmC/Ohrsf"/>
</dbReference>